<organism evidence="2 3">
    <name type="scientific">Mycoplasma amphoriforme A39</name>
    <dbReference type="NCBI Taxonomy" id="572419"/>
    <lineage>
        <taxon>Bacteria</taxon>
        <taxon>Bacillati</taxon>
        <taxon>Mycoplasmatota</taxon>
        <taxon>Mollicutes</taxon>
        <taxon>Mycoplasmataceae</taxon>
        <taxon>Mycoplasma</taxon>
    </lineage>
</organism>
<dbReference type="RefSeq" id="WP_343251774.1">
    <property type="nucleotide sequence ID" value="NZ_HG937516.1"/>
</dbReference>
<evidence type="ECO:0000313" key="3">
    <source>
        <dbReference type="Proteomes" id="UP000261764"/>
    </source>
</evidence>
<dbReference type="AlphaFoldDB" id="A0A292IIK8"/>
<proteinExistence type="predicted"/>
<dbReference type="Proteomes" id="UP000261764">
    <property type="component" value="Chromosome I"/>
</dbReference>
<sequence length="414" mass="48942">MANLKSEQLNINMKVVIDQDDVVQVFDQYLALFKKHLGANNVNVEVVCNKKVISFVNQSNSNKKIILLFKAITYLGGNGQHPIFKKRIQLPSSWKKFVTSITQKNLYYDVRFLGIYKYKENIIYVDFDKTKYLNKIMHNSSAHVYVNDLFIGMRDGIFSKIDKFNNLITIIKPQNLFNYLSEKSASKDDLFKVFNEYNKSFFTGKDICAINAIGEMHDGLWPNWRQAEWAGFFLEFQLNKFLKSSQYENLVKYIGSDHQDNQYDYDLSFYNGQFFGDLKASDILKNNVIGNDKTRFLKYLDQYEKFWYVIYQHTTIKDADVQGFSASIYWNNLINKFPQKKNFKNKDLLSYSQRMKYSVNFQNMYILEVNKFNIRYISDDFLQGHQPSGKSRNPKLLFHKKNIENFIIYRFPAI</sequence>
<name>A0A292IIK8_9MOLU</name>
<evidence type="ECO:0000259" key="1">
    <source>
        <dbReference type="Pfam" id="PF20296"/>
    </source>
</evidence>
<dbReference type="InterPro" id="IPR046894">
    <property type="entry name" value="MTaX1"/>
</dbReference>
<protein>
    <recommendedName>
        <fullName evidence="1">Methylase-associated X1 domain-containing protein</fullName>
    </recommendedName>
</protein>
<dbReference type="REBASE" id="86155">
    <property type="entry name" value="MamA39ORF3040P"/>
</dbReference>
<feature type="domain" description="Methylase-associated X1" evidence="1">
    <location>
        <begin position="63"/>
        <end position="180"/>
    </location>
</feature>
<evidence type="ECO:0000313" key="2">
    <source>
        <dbReference type="EMBL" id="CDN40426.1"/>
    </source>
</evidence>
<dbReference type="EMBL" id="HG937516">
    <property type="protein sequence ID" value="CDN40426.1"/>
    <property type="molecule type" value="Genomic_DNA"/>
</dbReference>
<keyword evidence="3" id="KW-1185">Reference proteome</keyword>
<dbReference type="KEGG" id="mamp:MAMA39_03050"/>
<reference evidence="2 3" key="1">
    <citation type="journal article" date="2015" name="Clin. Infect. Dis.">
        <title>Genomic Investigations unmask Mycoplasma amphoriforme, a new respiratory pathogen.</title>
        <authorList>
            <person name="Gillespie S.H."/>
            <person name="Ling C.L."/>
            <person name="Oravcova K."/>
            <person name="Pinheiro M."/>
            <person name="Wells L."/>
            <person name="Bryant J.M."/>
            <person name="McHugh T.D."/>
            <person name="Bebear C."/>
            <person name="Webster D."/>
            <person name="Harris S.R."/>
            <person name="Seth-Smith H.M."/>
            <person name="Thomson N.R."/>
        </authorList>
    </citation>
    <scope>NUCLEOTIDE SEQUENCE [LARGE SCALE GENOMIC DNA]</scope>
    <source>
        <strain evidence="2 3">A39</strain>
    </source>
</reference>
<accession>A0A292IIK8</accession>
<dbReference type="Pfam" id="PF20296">
    <property type="entry name" value="MTaX1"/>
    <property type="match status" value="1"/>
</dbReference>
<gene>
    <name evidence="2" type="ORF">MAMA39_03050</name>
</gene>